<dbReference type="OrthoDB" id="504170at2759"/>
<evidence type="ECO:0000256" key="14">
    <source>
        <dbReference type="SAM" id="MobiDB-lite"/>
    </source>
</evidence>
<name>A0A177AD37_9PEZI</name>
<evidence type="ECO:0000256" key="5">
    <source>
        <dbReference type="ARBA" id="ARBA00022679"/>
    </source>
</evidence>
<keyword evidence="4" id="KW-0723">Serine/threonine-protein kinase</keyword>
<dbReference type="GO" id="GO:0010506">
    <property type="term" value="P:regulation of autophagy"/>
    <property type="evidence" value="ECO:0007669"/>
    <property type="project" value="InterPro"/>
</dbReference>
<sequence>MDDDATQPATQLVMDPRRLGDHVSDLEDDDLTDIFCILHPVSLSALNAVTHIGDVAPENTVSRASAPIKIRGGPHITDPNTMDLAEQGLVSRDIALRLSAKLIDPLAGYTFGRNTQRCDFVLRYPTVEGTSHISNVHFRIFITADGIVMIEDQSTNGTVVEGKKLRFKDKENDAPHKHTLSQGSLVSLSMDAPDEDLRFVVRIPQREGIYEDIFAQNLVDYFARMSLLRKNRDAQVKTDVAGQAPDIFAVQNYPGGNGHGPDQTLVNRRPKEWRGGAKYNKSCVIGKGAFATVYMISAKYDGTVYAAKELEKRRFVKNGILDQKVDQEMRIMSSIKHPNIVQYIEHVDWQDHLYIIMDYVPEGDLGSIVSSRGTLSEVSTKTLATQMFSALKYLHGKGITHRDIKPDNILVQSFDPFHVKLTDFGLSKRIENEDTFMRTFCGTLLYCAPEVYSEYLSYFLDPADIQAQGRAKSKKFKRYDQAVDLWSLAGVLFYCLSGSPPYPAKSGTTYQQLLHSIMRGPLDIRPLQHAGVSEEGINVIKSMLHNQAPYRPSIEELEESRWIQPESTRQGDVHLEHTASQLSIQDQSDSLGTSDEIDLINAMVDTKNLEIPSSFISGDDGSSGNSEKFAANKTTSNQPRLFGEVNLSALRSSGVIPQERLNLPLSDTGDDNAAQSSFVKVDAALLDFESQNNFYQSSILPGQHENMPPSLLGTGTAPSLLGAESMVGNLAMNSPSPTTVVDVASPSPQETFTVPDFRESMKSLRRQRDPNGDEEPLAKRAKSSRAIDIELSKTVFWDARDRSTHHLDYPVMRNSEYQEAKALAKMYGEEFKHGESVFETVVGAYRRSASATPEPPTSAQSEPVAAGAPAKLNRDERGFSEDGVVLPTGSWVNGVPSPEISQYLPGHSKAAKTTSKPEEKPVISNDVFRPPHRILAKLVGTPDSVLPNLTLNITSLFTSWGRGFDNKLRHADRTDNRVPKYALKLALWQPGTKPSASPPTDKNNSYAFYIATKASHGIKVNGIVLPSHDCRAPQTSPAKYWGKLQHGDVVDVWTQDSNSEVVLRFRFHCFWGESKEPRRNGQFFSAMKEGPLKDELESFCQWEESAFFQAKYDAEVKAKGIKEGGK</sequence>
<feature type="region of interest" description="Disordered" evidence="14">
    <location>
        <begin position="902"/>
        <end position="924"/>
    </location>
</feature>
<evidence type="ECO:0000256" key="1">
    <source>
        <dbReference type="ARBA" id="ARBA00004623"/>
    </source>
</evidence>
<dbReference type="Gene3D" id="1.10.510.10">
    <property type="entry name" value="Transferase(Phosphotransferase) domain 1"/>
    <property type="match status" value="1"/>
</dbReference>
<dbReference type="PROSITE" id="PS50011">
    <property type="entry name" value="PROTEIN_KINASE_DOM"/>
    <property type="match status" value="1"/>
</dbReference>
<evidence type="ECO:0000256" key="11">
    <source>
        <dbReference type="ARBA" id="ARBA00047899"/>
    </source>
</evidence>
<dbReference type="SUPFAM" id="SSF56112">
    <property type="entry name" value="Protein kinase-like (PK-like)"/>
    <property type="match status" value="1"/>
</dbReference>
<dbReference type="GO" id="GO:0005776">
    <property type="term" value="C:autophagosome"/>
    <property type="evidence" value="ECO:0007669"/>
    <property type="project" value="TreeGrafter"/>
</dbReference>
<comment type="subcellular location">
    <subcellularLocation>
        <location evidence="1">Preautophagosomal structure membrane</location>
        <topology evidence="1">Peripheral membrane protein</topology>
    </subcellularLocation>
</comment>
<comment type="catalytic activity">
    <reaction evidence="11">
        <text>L-threonyl-[protein] + ATP = O-phospho-L-threonyl-[protein] + ADP + H(+)</text>
        <dbReference type="Rhea" id="RHEA:46608"/>
        <dbReference type="Rhea" id="RHEA-COMP:11060"/>
        <dbReference type="Rhea" id="RHEA-COMP:11605"/>
        <dbReference type="ChEBI" id="CHEBI:15378"/>
        <dbReference type="ChEBI" id="CHEBI:30013"/>
        <dbReference type="ChEBI" id="CHEBI:30616"/>
        <dbReference type="ChEBI" id="CHEBI:61977"/>
        <dbReference type="ChEBI" id="CHEBI:456216"/>
        <dbReference type="EC" id="2.7.11.1"/>
    </reaction>
</comment>
<feature type="region of interest" description="Disordered" evidence="14">
    <location>
        <begin position="848"/>
        <end position="869"/>
    </location>
</feature>
<dbReference type="PROSITE" id="PS00108">
    <property type="entry name" value="PROTEIN_KINASE_ST"/>
    <property type="match status" value="1"/>
</dbReference>
<dbReference type="GO" id="GO:0000045">
    <property type="term" value="P:autophagosome assembly"/>
    <property type="evidence" value="ECO:0007669"/>
    <property type="project" value="TreeGrafter"/>
</dbReference>
<dbReference type="Gene3D" id="2.60.200.20">
    <property type="match status" value="1"/>
</dbReference>
<dbReference type="Pfam" id="PF00498">
    <property type="entry name" value="FHA"/>
    <property type="match status" value="1"/>
</dbReference>
<evidence type="ECO:0000256" key="2">
    <source>
        <dbReference type="ARBA" id="ARBA00005575"/>
    </source>
</evidence>
<dbReference type="EMBL" id="KV441394">
    <property type="protein sequence ID" value="OAF59352.1"/>
    <property type="molecule type" value="Genomic_DNA"/>
</dbReference>
<dbReference type="Pfam" id="PF00069">
    <property type="entry name" value="Pkinase"/>
    <property type="match status" value="1"/>
</dbReference>
<accession>A0A177AD37</accession>
<evidence type="ECO:0000256" key="10">
    <source>
        <dbReference type="ARBA" id="ARBA00030237"/>
    </source>
</evidence>
<evidence type="ECO:0000256" key="4">
    <source>
        <dbReference type="ARBA" id="ARBA00022527"/>
    </source>
</evidence>
<evidence type="ECO:0000256" key="7">
    <source>
        <dbReference type="ARBA" id="ARBA00022777"/>
    </source>
</evidence>
<dbReference type="GO" id="GO:0000422">
    <property type="term" value="P:autophagy of mitochondrion"/>
    <property type="evidence" value="ECO:0007669"/>
    <property type="project" value="TreeGrafter"/>
</dbReference>
<dbReference type="GO" id="GO:0061709">
    <property type="term" value="P:reticulophagy"/>
    <property type="evidence" value="ECO:0007669"/>
    <property type="project" value="TreeGrafter"/>
</dbReference>
<comment type="similarity">
    <text evidence="2">Belongs to the protein kinase superfamily. CAMK Ser/Thr protein kinase family. CHEK2 subfamily.</text>
</comment>
<dbReference type="GO" id="GO:0034727">
    <property type="term" value="P:piecemeal microautophagy of the nucleus"/>
    <property type="evidence" value="ECO:0007669"/>
    <property type="project" value="TreeGrafter"/>
</dbReference>
<proteinExistence type="inferred from homology"/>
<keyword evidence="9" id="KW-0072">Autophagy</keyword>
<dbReference type="GO" id="GO:0004674">
    <property type="term" value="F:protein serine/threonine kinase activity"/>
    <property type="evidence" value="ECO:0007669"/>
    <property type="project" value="UniProtKB-KW"/>
</dbReference>
<dbReference type="RefSeq" id="XP_024324635.1">
    <property type="nucleotide sequence ID" value="XM_024467783.1"/>
</dbReference>
<dbReference type="GO" id="GO:0005524">
    <property type="term" value="F:ATP binding"/>
    <property type="evidence" value="ECO:0007669"/>
    <property type="project" value="UniProtKB-UniRule"/>
</dbReference>
<evidence type="ECO:0000256" key="3">
    <source>
        <dbReference type="ARBA" id="ARBA00012513"/>
    </source>
</evidence>
<dbReference type="PROSITE" id="PS50006">
    <property type="entry name" value="FHA_DOMAIN"/>
    <property type="match status" value="1"/>
</dbReference>
<evidence type="ECO:0000256" key="12">
    <source>
        <dbReference type="ARBA" id="ARBA00048679"/>
    </source>
</evidence>
<keyword evidence="6 13" id="KW-0547">Nucleotide-binding</keyword>
<feature type="region of interest" description="Disordered" evidence="14">
    <location>
        <begin position="758"/>
        <end position="782"/>
    </location>
</feature>
<comment type="catalytic activity">
    <reaction evidence="12">
        <text>L-seryl-[protein] + ATP = O-phospho-L-seryl-[protein] + ADP + H(+)</text>
        <dbReference type="Rhea" id="RHEA:17989"/>
        <dbReference type="Rhea" id="RHEA-COMP:9863"/>
        <dbReference type="Rhea" id="RHEA-COMP:11604"/>
        <dbReference type="ChEBI" id="CHEBI:15378"/>
        <dbReference type="ChEBI" id="CHEBI:29999"/>
        <dbReference type="ChEBI" id="CHEBI:30616"/>
        <dbReference type="ChEBI" id="CHEBI:83421"/>
        <dbReference type="ChEBI" id="CHEBI:456216"/>
        <dbReference type="EC" id="2.7.11.1"/>
    </reaction>
</comment>
<dbReference type="VEuPathDB" id="FungiDB:GMDG_06884"/>
<dbReference type="PANTHER" id="PTHR24348">
    <property type="entry name" value="SERINE/THREONINE-PROTEIN KINASE UNC-51-RELATED"/>
    <property type="match status" value="1"/>
</dbReference>
<feature type="domain" description="Protein kinase" evidence="16">
    <location>
        <begin position="279"/>
        <end position="563"/>
    </location>
</feature>
<dbReference type="GO" id="GO:0042594">
    <property type="term" value="P:response to starvation"/>
    <property type="evidence" value="ECO:0007669"/>
    <property type="project" value="TreeGrafter"/>
</dbReference>
<evidence type="ECO:0000256" key="13">
    <source>
        <dbReference type="PROSITE-ProRule" id="PRU10141"/>
    </source>
</evidence>
<dbReference type="Proteomes" id="UP000077154">
    <property type="component" value="Unassembled WGS sequence"/>
</dbReference>
<dbReference type="InterPro" id="IPR011009">
    <property type="entry name" value="Kinase-like_dom_sf"/>
</dbReference>
<evidence type="ECO:0000259" key="15">
    <source>
        <dbReference type="PROSITE" id="PS50006"/>
    </source>
</evidence>
<dbReference type="InterPro" id="IPR000253">
    <property type="entry name" value="FHA_dom"/>
</dbReference>
<dbReference type="AlphaFoldDB" id="A0A177AD37"/>
<gene>
    <name evidence="17" type="ORF">VC83_04147</name>
</gene>
<dbReference type="eggNOG" id="KOG0615">
    <property type="taxonomic scope" value="Eukaryota"/>
</dbReference>
<feature type="compositionally biased region" description="Low complexity" evidence="14">
    <location>
        <begin position="615"/>
        <end position="626"/>
    </location>
</feature>
<dbReference type="PANTHER" id="PTHR24348:SF22">
    <property type="entry name" value="NON-SPECIFIC SERINE_THREONINE PROTEIN KINASE"/>
    <property type="match status" value="1"/>
</dbReference>
<reference evidence="17" key="1">
    <citation type="submission" date="2016-03" db="EMBL/GenBank/DDBJ databases">
        <title>Updated assembly of Pseudogymnoascus destructans, the fungus causing white-nose syndrome of bats.</title>
        <authorList>
            <person name="Palmer J.M."/>
            <person name="Drees K.P."/>
            <person name="Foster J.T."/>
            <person name="Lindner D.L."/>
        </authorList>
    </citation>
    <scope>NUCLEOTIDE SEQUENCE [LARGE SCALE GENOMIC DNA]</scope>
    <source>
        <strain evidence="17">20631-21</strain>
    </source>
</reference>
<dbReference type="SUPFAM" id="SSF49879">
    <property type="entry name" value="SMAD/FHA domain"/>
    <property type="match status" value="1"/>
</dbReference>
<protein>
    <recommendedName>
        <fullName evidence="3">non-specific serine/threonine protein kinase</fullName>
        <ecNumber evidence="3">2.7.11.1</ecNumber>
    </recommendedName>
    <alternativeName>
        <fullName evidence="10">Autophagy-related protein 1</fullName>
    </alternativeName>
</protein>
<dbReference type="InterPro" id="IPR000719">
    <property type="entry name" value="Prot_kinase_dom"/>
</dbReference>
<keyword evidence="5" id="KW-0808">Transferase</keyword>
<dbReference type="GeneID" id="36287220"/>
<dbReference type="InterPro" id="IPR017441">
    <property type="entry name" value="Protein_kinase_ATP_BS"/>
</dbReference>
<dbReference type="SMART" id="SM00220">
    <property type="entry name" value="S_TKc"/>
    <property type="match status" value="1"/>
</dbReference>
<evidence type="ECO:0000256" key="8">
    <source>
        <dbReference type="ARBA" id="ARBA00022840"/>
    </source>
</evidence>
<feature type="domain" description="FHA" evidence="15">
    <location>
        <begin position="109"/>
        <end position="165"/>
    </location>
</feature>
<dbReference type="InterPro" id="IPR045269">
    <property type="entry name" value="Atg1-like"/>
</dbReference>
<keyword evidence="7" id="KW-0418">Kinase</keyword>
<dbReference type="InterPro" id="IPR008271">
    <property type="entry name" value="Ser/Thr_kinase_AS"/>
</dbReference>
<dbReference type="SMART" id="SM00240">
    <property type="entry name" value="FHA"/>
    <property type="match status" value="1"/>
</dbReference>
<dbReference type="EC" id="2.7.11.1" evidence="3"/>
<keyword evidence="8 13" id="KW-0067">ATP-binding</keyword>
<evidence type="ECO:0000313" key="17">
    <source>
        <dbReference type="EMBL" id="OAF59352.1"/>
    </source>
</evidence>
<evidence type="ECO:0000256" key="9">
    <source>
        <dbReference type="ARBA" id="ARBA00023006"/>
    </source>
</evidence>
<feature type="compositionally biased region" description="Basic and acidic residues" evidence="14">
    <location>
        <begin position="758"/>
        <end position="771"/>
    </location>
</feature>
<dbReference type="FunFam" id="3.30.200.20:FF:000470">
    <property type="entry name" value="Serine/threonine-protein kinase RAD53"/>
    <property type="match status" value="1"/>
</dbReference>
<feature type="binding site" evidence="13">
    <location>
        <position position="308"/>
    </location>
    <ligand>
        <name>ATP</name>
        <dbReference type="ChEBI" id="CHEBI:30616"/>
    </ligand>
</feature>
<organism evidence="17">
    <name type="scientific">Pseudogymnoascus destructans</name>
    <dbReference type="NCBI Taxonomy" id="655981"/>
    <lineage>
        <taxon>Eukaryota</taxon>
        <taxon>Fungi</taxon>
        <taxon>Dikarya</taxon>
        <taxon>Ascomycota</taxon>
        <taxon>Pezizomycotina</taxon>
        <taxon>Leotiomycetes</taxon>
        <taxon>Thelebolales</taxon>
        <taxon>Thelebolaceae</taxon>
        <taxon>Pseudogymnoascus</taxon>
    </lineage>
</organism>
<feature type="region of interest" description="Disordered" evidence="14">
    <location>
        <begin position="615"/>
        <end position="634"/>
    </location>
</feature>
<dbReference type="GO" id="GO:0005829">
    <property type="term" value="C:cytosol"/>
    <property type="evidence" value="ECO:0007669"/>
    <property type="project" value="TreeGrafter"/>
</dbReference>
<evidence type="ECO:0000259" key="16">
    <source>
        <dbReference type="PROSITE" id="PS50011"/>
    </source>
</evidence>
<dbReference type="GO" id="GO:0034045">
    <property type="term" value="C:phagophore assembly site membrane"/>
    <property type="evidence" value="ECO:0007669"/>
    <property type="project" value="UniProtKB-SubCell"/>
</dbReference>
<evidence type="ECO:0000256" key="6">
    <source>
        <dbReference type="ARBA" id="ARBA00022741"/>
    </source>
</evidence>
<dbReference type="PROSITE" id="PS00107">
    <property type="entry name" value="PROTEIN_KINASE_ATP"/>
    <property type="match status" value="1"/>
</dbReference>
<dbReference type="InterPro" id="IPR008984">
    <property type="entry name" value="SMAD_FHA_dom_sf"/>
</dbReference>